<dbReference type="PIRSF" id="PIRSF038984">
    <property type="entry name" value="FAD_binding_protein"/>
    <property type="match status" value="1"/>
</dbReference>
<evidence type="ECO:0000313" key="2">
    <source>
        <dbReference type="EMBL" id="MFD1712237.1"/>
    </source>
</evidence>
<name>A0ABW4KWM0_9BURK</name>
<sequence length="581" mass="61814">MIRLSELRLPLAQAEAPEALLRTAAAAKLGLPPEAIATLTVFKRSFDARKAELLAVYIVDLALAPGQDEAALLARFDADPHVQPTPDMAWRAPVSAPADWGDANASARPVVIGFGPCGIFAALVLAQMGLKPIVLERGKPVRQRTKDTWGLWRQRALNPESNVQFGEGGAGLFSDGKLYSQVRDPRHLGRKVMEEFVAAGAPEEILWVAHPHVGTFKLVKVVENLRAQIIALGGEIRFQHRVTDVLLNQELAAQAVVGLEVENLQNGERSTLPTSHVVLAVGHSARDTFQRLYQRGVHMLAKPFSIGVRIEHPQGVIDRARWGRHAGHPLLGAADYKLVHHATQAEGAGRAVYSFCMCPGGTVVAATSEPGRVVTNGMSQYSRNERNANAGMVVGIEPADFPRDPAAFEATLGDALGAADVPAGQTHPLAGIVLQRQLESGAYALGGADYNAPAQRVQDFLAQRPSTGPGEVLPSYQPGVLWTDLHTALPAYASAAMREALPAFGRKIRGYDMADAVMTGVETRTSSPVHLRRGDDLQSLNVRGLYPAGEGAGYAGGILSAGIDGIKVGEAVALSLMAATA</sequence>
<dbReference type="Proteomes" id="UP001597304">
    <property type="component" value="Unassembled WGS sequence"/>
</dbReference>
<evidence type="ECO:0000259" key="1">
    <source>
        <dbReference type="Pfam" id="PF21688"/>
    </source>
</evidence>
<dbReference type="Pfam" id="PF21688">
    <property type="entry name" value="FAD-depend_C"/>
    <property type="match status" value="1"/>
</dbReference>
<dbReference type="EMBL" id="JBHUEJ010000036">
    <property type="protein sequence ID" value="MFD1712237.1"/>
    <property type="molecule type" value="Genomic_DNA"/>
</dbReference>
<organism evidence="2 3">
    <name type="scientific">Ottowia flava</name>
    <dbReference type="NCBI Taxonomy" id="2675430"/>
    <lineage>
        <taxon>Bacteria</taxon>
        <taxon>Pseudomonadati</taxon>
        <taxon>Pseudomonadota</taxon>
        <taxon>Betaproteobacteria</taxon>
        <taxon>Burkholderiales</taxon>
        <taxon>Comamonadaceae</taxon>
        <taxon>Ottowia</taxon>
    </lineage>
</organism>
<reference evidence="3" key="1">
    <citation type="journal article" date="2019" name="Int. J. Syst. Evol. Microbiol.">
        <title>The Global Catalogue of Microorganisms (GCM) 10K type strain sequencing project: providing services to taxonomists for standard genome sequencing and annotation.</title>
        <authorList>
            <consortium name="The Broad Institute Genomics Platform"/>
            <consortium name="The Broad Institute Genome Sequencing Center for Infectious Disease"/>
            <person name="Wu L."/>
            <person name="Ma J."/>
        </authorList>
    </citation>
    <scope>NUCLEOTIDE SEQUENCE [LARGE SCALE GENOMIC DNA]</scope>
    <source>
        <strain evidence="3">LMG 29247</strain>
    </source>
</reference>
<dbReference type="InterPro" id="IPR036188">
    <property type="entry name" value="FAD/NAD-bd_sf"/>
</dbReference>
<accession>A0ABW4KWM0</accession>
<dbReference type="PANTHER" id="PTHR42842:SF3">
    <property type="entry name" value="FAD_NAD(P)-BINDING OXIDOREDUCTASE FAMILY PROTEIN"/>
    <property type="match status" value="1"/>
</dbReference>
<feature type="domain" description="FAD-dependent protein C-terminal" evidence="1">
    <location>
        <begin position="303"/>
        <end position="525"/>
    </location>
</feature>
<dbReference type="InterPro" id="IPR049516">
    <property type="entry name" value="FAD-depend_C"/>
</dbReference>
<gene>
    <name evidence="2" type="ORF">ACFSF0_16650</name>
</gene>
<dbReference type="InterPro" id="IPR028348">
    <property type="entry name" value="FAD-binding_protein"/>
</dbReference>
<dbReference type="PANTHER" id="PTHR42842">
    <property type="entry name" value="FAD/NAD(P)-BINDING OXIDOREDUCTASE"/>
    <property type="match status" value="1"/>
</dbReference>
<protein>
    <submittedName>
        <fullName evidence="2">NAD(P)/FAD-dependent oxidoreductase</fullName>
    </submittedName>
</protein>
<dbReference type="RefSeq" id="WP_147912186.1">
    <property type="nucleotide sequence ID" value="NZ_JBHUEJ010000036.1"/>
</dbReference>
<proteinExistence type="predicted"/>
<evidence type="ECO:0000313" key="3">
    <source>
        <dbReference type="Proteomes" id="UP001597304"/>
    </source>
</evidence>
<comment type="caution">
    <text evidence="2">The sequence shown here is derived from an EMBL/GenBank/DDBJ whole genome shotgun (WGS) entry which is preliminary data.</text>
</comment>
<dbReference type="Gene3D" id="3.30.70.2700">
    <property type="match status" value="1"/>
</dbReference>
<dbReference type="SUPFAM" id="SSF51905">
    <property type="entry name" value="FAD/NAD(P)-binding domain"/>
    <property type="match status" value="1"/>
</dbReference>
<dbReference type="Gene3D" id="3.50.50.60">
    <property type="entry name" value="FAD/NAD(P)-binding domain"/>
    <property type="match status" value="2"/>
</dbReference>
<keyword evidence="3" id="KW-1185">Reference proteome</keyword>